<gene>
    <name evidence="3" type="ORF">E0L32_007110</name>
</gene>
<dbReference type="GeneID" id="41974557"/>
<feature type="chain" id="PRO_5021431221" description="GPI anchored serine-threonine rich protein" evidence="2">
    <location>
        <begin position="21"/>
        <end position="175"/>
    </location>
</feature>
<feature type="region of interest" description="Disordered" evidence="1">
    <location>
        <begin position="103"/>
        <end position="147"/>
    </location>
</feature>
<keyword evidence="4" id="KW-1185">Reference proteome</keyword>
<sequence length="175" mass="17242">MRPVIALALLASSLCPLAAAADASCPDGADVIVNTCLDQQNAILATCTDGDWDCKCHAWQSIVQCFINCPSDPRKQTNEGQQSIFCGYASQYPSSTKAVSAGAASTAGGSKGPEQSAAAATPATTTASKQGAGSSGTPTSSPTAVAKNGAVGARERVLNVGGAIAAVAVGAIAVL</sequence>
<reference evidence="3 4" key="1">
    <citation type="submission" date="2019-06" db="EMBL/GenBank/DDBJ databases">
        <title>Draft genome sequence of the filamentous fungus Phialemoniopsis curvata isolated from diesel fuel.</title>
        <authorList>
            <person name="Varaljay V.A."/>
            <person name="Lyon W.J."/>
            <person name="Crouch A.L."/>
            <person name="Drake C.E."/>
            <person name="Hollomon J.M."/>
            <person name="Nadeau L.J."/>
            <person name="Nunn H.S."/>
            <person name="Stevenson B.S."/>
            <person name="Bojanowski C.L."/>
            <person name="Crookes-Goodson W.J."/>
        </authorList>
    </citation>
    <scope>NUCLEOTIDE SEQUENCE [LARGE SCALE GENOMIC DNA]</scope>
    <source>
        <strain evidence="3 4">D216</strain>
    </source>
</reference>
<feature type="compositionally biased region" description="Low complexity" evidence="1">
    <location>
        <begin position="117"/>
        <end position="144"/>
    </location>
</feature>
<dbReference type="RefSeq" id="XP_030993935.1">
    <property type="nucleotide sequence ID" value="XM_031141818.1"/>
</dbReference>
<evidence type="ECO:0008006" key="5">
    <source>
        <dbReference type="Google" id="ProtNLM"/>
    </source>
</evidence>
<feature type="signal peptide" evidence="2">
    <location>
        <begin position="1"/>
        <end position="20"/>
    </location>
</feature>
<keyword evidence="2" id="KW-0732">Signal</keyword>
<evidence type="ECO:0000313" key="4">
    <source>
        <dbReference type="Proteomes" id="UP000319257"/>
    </source>
</evidence>
<dbReference type="EMBL" id="SKBQ01000042">
    <property type="protein sequence ID" value="TPX12224.1"/>
    <property type="molecule type" value="Genomic_DNA"/>
</dbReference>
<comment type="caution">
    <text evidence="3">The sequence shown here is derived from an EMBL/GenBank/DDBJ whole genome shotgun (WGS) entry which is preliminary data.</text>
</comment>
<organism evidence="3 4">
    <name type="scientific">Thyridium curvatum</name>
    <dbReference type="NCBI Taxonomy" id="1093900"/>
    <lineage>
        <taxon>Eukaryota</taxon>
        <taxon>Fungi</taxon>
        <taxon>Dikarya</taxon>
        <taxon>Ascomycota</taxon>
        <taxon>Pezizomycotina</taxon>
        <taxon>Sordariomycetes</taxon>
        <taxon>Sordariomycetidae</taxon>
        <taxon>Thyridiales</taxon>
        <taxon>Thyridiaceae</taxon>
        <taxon>Thyridium</taxon>
    </lineage>
</organism>
<dbReference type="AlphaFoldDB" id="A0A507B0I9"/>
<evidence type="ECO:0000256" key="2">
    <source>
        <dbReference type="SAM" id="SignalP"/>
    </source>
</evidence>
<evidence type="ECO:0000256" key="1">
    <source>
        <dbReference type="SAM" id="MobiDB-lite"/>
    </source>
</evidence>
<protein>
    <recommendedName>
        <fullName evidence="5">GPI anchored serine-threonine rich protein</fullName>
    </recommendedName>
</protein>
<dbReference type="InParanoid" id="A0A507B0I9"/>
<name>A0A507B0I9_9PEZI</name>
<dbReference type="STRING" id="1093900.A0A507B0I9"/>
<evidence type="ECO:0000313" key="3">
    <source>
        <dbReference type="EMBL" id="TPX12224.1"/>
    </source>
</evidence>
<accession>A0A507B0I9</accession>
<dbReference type="Proteomes" id="UP000319257">
    <property type="component" value="Unassembled WGS sequence"/>
</dbReference>
<dbReference type="OrthoDB" id="2507140at2759"/>
<proteinExistence type="predicted"/>